<accession>A0A0L0NR59</accession>
<name>A0A0L0NR59_CANAR</name>
<dbReference type="EMBL" id="LGST01000054">
    <property type="protein sequence ID" value="KND96523.1"/>
    <property type="molecule type" value="Genomic_DNA"/>
</dbReference>
<organism evidence="1 2">
    <name type="scientific">Candidozyma auris</name>
    <name type="common">Yeast</name>
    <name type="synonym">Candida auris</name>
    <dbReference type="NCBI Taxonomy" id="498019"/>
    <lineage>
        <taxon>Eukaryota</taxon>
        <taxon>Fungi</taxon>
        <taxon>Dikarya</taxon>
        <taxon>Ascomycota</taxon>
        <taxon>Saccharomycotina</taxon>
        <taxon>Pichiomycetes</taxon>
        <taxon>Metschnikowiaceae</taxon>
        <taxon>Candidozyma</taxon>
    </lineage>
</organism>
<dbReference type="VEuPathDB" id="FungiDB:QG37_07137"/>
<protein>
    <submittedName>
        <fullName evidence="1">Uncharacterized protein</fullName>
    </submittedName>
</protein>
<proteinExistence type="predicted"/>
<evidence type="ECO:0000313" key="1">
    <source>
        <dbReference type="EMBL" id="KND96523.1"/>
    </source>
</evidence>
<dbReference type="Proteomes" id="UP000037122">
    <property type="component" value="Unassembled WGS sequence"/>
</dbReference>
<evidence type="ECO:0000313" key="2">
    <source>
        <dbReference type="Proteomes" id="UP000037122"/>
    </source>
</evidence>
<gene>
    <name evidence="1" type="ORF">QG37_07137</name>
</gene>
<comment type="caution">
    <text evidence="1">The sequence shown here is derived from an EMBL/GenBank/DDBJ whole genome shotgun (WGS) entry which is preliminary data.</text>
</comment>
<reference evidence="2" key="1">
    <citation type="journal article" date="2015" name="BMC Genomics">
        <title>Draft genome of a commonly misdiagnosed multidrug resistant pathogen Candida auris.</title>
        <authorList>
            <person name="Chatterjee S."/>
            <person name="Alampalli S.V."/>
            <person name="Nageshan R.K."/>
            <person name="Chettiar S.T."/>
            <person name="Joshi S."/>
            <person name="Tatu U.S."/>
        </authorList>
    </citation>
    <scope>NUCLEOTIDE SEQUENCE [LARGE SCALE GENOMIC DNA]</scope>
    <source>
        <strain evidence="2">6684</strain>
    </source>
</reference>
<dbReference type="AlphaFoldDB" id="A0A0L0NR59"/>
<sequence length="73" mass="8249">MHVIYHVGSKRERKSNAEQLSPLGRVVLHSKRNVSHCAAEVVPLWLLHLHVYGKLGIVKAAFIRRQGQKQSGQ</sequence>